<dbReference type="SUPFAM" id="SSF46785">
    <property type="entry name" value="Winged helix' DNA-binding domain"/>
    <property type="match status" value="1"/>
</dbReference>
<reference evidence="6 7" key="1">
    <citation type="submission" date="2018-09" db="EMBL/GenBank/DDBJ databases">
        <authorList>
            <person name="Grouzdev D.S."/>
            <person name="Krutkina M.S."/>
        </authorList>
    </citation>
    <scope>NUCLEOTIDE SEQUENCE [LARGE SCALE GENOMIC DNA]</scope>
    <source>
        <strain evidence="6 7">RmlP001</strain>
    </source>
</reference>
<feature type="domain" description="HTH gntR-type" evidence="5">
    <location>
        <begin position="8"/>
        <end position="75"/>
    </location>
</feature>
<dbReference type="AlphaFoldDB" id="A0A4Q2RFV7"/>
<proteinExistence type="predicted"/>
<dbReference type="PANTHER" id="PTHR43537">
    <property type="entry name" value="TRANSCRIPTIONAL REGULATOR, GNTR FAMILY"/>
    <property type="match status" value="1"/>
</dbReference>
<dbReference type="SUPFAM" id="SSF48008">
    <property type="entry name" value="GntR ligand-binding domain-like"/>
    <property type="match status" value="1"/>
</dbReference>
<dbReference type="Gene3D" id="1.20.120.530">
    <property type="entry name" value="GntR ligand-binding domain-like"/>
    <property type="match status" value="1"/>
</dbReference>
<keyword evidence="2" id="KW-0238">DNA-binding</keyword>
<accession>A0A4Q2RFV7</accession>
<dbReference type="Gene3D" id="1.10.10.10">
    <property type="entry name" value="Winged helix-like DNA-binding domain superfamily/Winged helix DNA-binding domain"/>
    <property type="match status" value="1"/>
</dbReference>
<dbReference type="Pfam" id="PF00392">
    <property type="entry name" value="GntR"/>
    <property type="match status" value="1"/>
</dbReference>
<dbReference type="SMART" id="SM00895">
    <property type="entry name" value="FCD"/>
    <property type="match status" value="1"/>
</dbReference>
<dbReference type="PANTHER" id="PTHR43537:SF45">
    <property type="entry name" value="GNTR FAMILY REGULATORY PROTEIN"/>
    <property type="match status" value="1"/>
</dbReference>
<gene>
    <name evidence="6" type="ORF">D3272_13170</name>
</gene>
<evidence type="ECO:0000256" key="1">
    <source>
        <dbReference type="ARBA" id="ARBA00023015"/>
    </source>
</evidence>
<evidence type="ECO:0000313" key="7">
    <source>
        <dbReference type="Proteomes" id="UP000289411"/>
    </source>
</evidence>
<dbReference type="InterPro" id="IPR008920">
    <property type="entry name" value="TF_FadR/GntR_C"/>
</dbReference>
<feature type="region of interest" description="Disordered" evidence="4">
    <location>
        <begin position="216"/>
        <end position="238"/>
    </location>
</feature>
<keyword evidence="1" id="KW-0805">Transcription regulation</keyword>
<dbReference type="PROSITE" id="PS50949">
    <property type="entry name" value="HTH_GNTR"/>
    <property type="match status" value="1"/>
</dbReference>
<keyword evidence="7" id="KW-1185">Reference proteome</keyword>
<protein>
    <submittedName>
        <fullName evidence="6">GntR family transcriptional regulator</fullName>
    </submittedName>
</protein>
<evidence type="ECO:0000256" key="2">
    <source>
        <dbReference type="ARBA" id="ARBA00023125"/>
    </source>
</evidence>
<dbReference type="SMART" id="SM00345">
    <property type="entry name" value="HTH_GNTR"/>
    <property type="match status" value="1"/>
</dbReference>
<dbReference type="InterPro" id="IPR000524">
    <property type="entry name" value="Tscrpt_reg_HTH_GntR"/>
</dbReference>
<name>A0A4Q2RFV7_9HYPH</name>
<comment type="caution">
    <text evidence="6">The sequence shown here is derived from an EMBL/GenBank/DDBJ whole genome shotgun (WGS) entry which is preliminary data.</text>
</comment>
<dbReference type="GO" id="GO:0003677">
    <property type="term" value="F:DNA binding"/>
    <property type="evidence" value="ECO:0007669"/>
    <property type="project" value="UniProtKB-KW"/>
</dbReference>
<sequence>METLRSEKHLVDQAYDVILDALCDGTLKSGERITQEDIAARLNVSRQPVTHALAVLKSQGFLISSGRRGLTVAPVEMKFFAEIYQMRSVLEPLAVRLGCSRLSTSAIVKGRSIVEHGRNMMIAGDARASLQADVDFHSFIYELSGNALIGESLKLHWKHLRRAMGEVLRYPGMSISVWQEHGRIIEAMARGDGDAAADMMCKHIVSAAERIGFEANPAPGIEAESGEPGRIRKPSDRS</sequence>
<evidence type="ECO:0000256" key="4">
    <source>
        <dbReference type="SAM" id="MobiDB-lite"/>
    </source>
</evidence>
<dbReference type="OrthoDB" id="6087511at2"/>
<dbReference type="Proteomes" id="UP000289411">
    <property type="component" value="Unassembled WGS sequence"/>
</dbReference>
<dbReference type="GO" id="GO:0003700">
    <property type="term" value="F:DNA-binding transcription factor activity"/>
    <property type="evidence" value="ECO:0007669"/>
    <property type="project" value="InterPro"/>
</dbReference>
<dbReference type="InterPro" id="IPR036388">
    <property type="entry name" value="WH-like_DNA-bd_sf"/>
</dbReference>
<reference evidence="6 7" key="2">
    <citation type="submission" date="2019-02" db="EMBL/GenBank/DDBJ databases">
        <title>'Lichenibacterium ramalinii' gen. nov. sp. nov., 'Lichenibacterium minor' gen. nov. sp. nov.</title>
        <authorList>
            <person name="Pankratov T."/>
        </authorList>
    </citation>
    <scope>NUCLEOTIDE SEQUENCE [LARGE SCALE GENOMIC DNA]</scope>
    <source>
        <strain evidence="6 7">RmlP001</strain>
    </source>
</reference>
<evidence type="ECO:0000256" key="3">
    <source>
        <dbReference type="ARBA" id="ARBA00023163"/>
    </source>
</evidence>
<organism evidence="6 7">
    <name type="scientific">Lichenibacterium ramalinae</name>
    <dbReference type="NCBI Taxonomy" id="2316527"/>
    <lineage>
        <taxon>Bacteria</taxon>
        <taxon>Pseudomonadati</taxon>
        <taxon>Pseudomonadota</taxon>
        <taxon>Alphaproteobacteria</taxon>
        <taxon>Hyphomicrobiales</taxon>
        <taxon>Lichenihabitantaceae</taxon>
        <taxon>Lichenibacterium</taxon>
    </lineage>
</organism>
<evidence type="ECO:0000313" key="6">
    <source>
        <dbReference type="EMBL" id="RYB04472.1"/>
    </source>
</evidence>
<dbReference type="InterPro" id="IPR011711">
    <property type="entry name" value="GntR_C"/>
</dbReference>
<evidence type="ECO:0000259" key="5">
    <source>
        <dbReference type="PROSITE" id="PS50949"/>
    </source>
</evidence>
<keyword evidence="3" id="KW-0804">Transcription</keyword>
<dbReference type="InterPro" id="IPR036390">
    <property type="entry name" value="WH_DNA-bd_sf"/>
</dbReference>
<feature type="compositionally biased region" description="Basic and acidic residues" evidence="4">
    <location>
        <begin position="227"/>
        <end position="238"/>
    </location>
</feature>
<dbReference type="EMBL" id="QYBC01000010">
    <property type="protein sequence ID" value="RYB04472.1"/>
    <property type="molecule type" value="Genomic_DNA"/>
</dbReference>
<dbReference type="Pfam" id="PF07729">
    <property type="entry name" value="FCD"/>
    <property type="match status" value="1"/>
</dbReference>